<dbReference type="InterPro" id="IPR050093">
    <property type="entry name" value="ABC_SmlMolc_Importer"/>
</dbReference>
<protein>
    <submittedName>
        <fullName evidence="5">ABC transporter ATP-binding protein</fullName>
    </submittedName>
</protein>
<dbReference type="PANTHER" id="PTHR42781">
    <property type="entry name" value="SPERMIDINE/PUTRESCINE IMPORT ATP-BINDING PROTEIN POTA"/>
    <property type="match status" value="1"/>
</dbReference>
<dbReference type="SUPFAM" id="SSF52540">
    <property type="entry name" value="P-loop containing nucleoside triphosphate hydrolases"/>
    <property type="match status" value="1"/>
</dbReference>
<dbReference type="InterPro" id="IPR008995">
    <property type="entry name" value="Mo/tungstate-bd_C_term_dom"/>
</dbReference>
<dbReference type="SMART" id="SM00382">
    <property type="entry name" value="AAA"/>
    <property type="match status" value="1"/>
</dbReference>
<dbReference type="InterPro" id="IPR003439">
    <property type="entry name" value="ABC_transporter-like_ATP-bd"/>
</dbReference>
<keyword evidence="3 5" id="KW-0067">ATP-binding</keyword>
<evidence type="ECO:0000259" key="4">
    <source>
        <dbReference type="PROSITE" id="PS50893"/>
    </source>
</evidence>
<accession>A0A4Y8K2B0</accession>
<evidence type="ECO:0000256" key="1">
    <source>
        <dbReference type="ARBA" id="ARBA00022448"/>
    </source>
</evidence>
<keyword evidence="6" id="KW-1185">Reference proteome</keyword>
<proteinExistence type="predicted"/>
<evidence type="ECO:0000313" key="5">
    <source>
        <dbReference type="EMBL" id="TFD33232.1"/>
    </source>
</evidence>
<dbReference type="EMBL" id="SOHA01000005">
    <property type="protein sequence ID" value="TFD33232.1"/>
    <property type="molecule type" value="Genomic_DNA"/>
</dbReference>
<dbReference type="InterPro" id="IPR017871">
    <property type="entry name" value="ABC_transporter-like_CS"/>
</dbReference>
<feature type="domain" description="ABC transporter" evidence="4">
    <location>
        <begin position="2"/>
        <end position="236"/>
    </location>
</feature>
<name>A0A4Y8K2B0_9MICO</name>
<dbReference type="Proteomes" id="UP000297472">
    <property type="component" value="Unassembled WGS sequence"/>
</dbReference>
<dbReference type="Pfam" id="PF00005">
    <property type="entry name" value="ABC_tran"/>
    <property type="match status" value="1"/>
</dbReference>
<organism evidence="5 6">
    <name type="scientific">Cryobacterium cryoconiti</name>
    <dbReference type="NCBI Taxonomy" id="1259239"/>
    <lineage>
        <taxon>Bacteria</taxon>
        <taxon>Bacillati</taxon>
        <taxon>Actinomycetota</taxon>
        <taxon>Actinomycetes</taxon>
        <taxon>Micrococcales</taxon>
        <taxon>Microbacteriaceae</taxon>
        <taxon>Cryobacterium</taxon>
    </lineage>
</organism>
<gene>
    <name evidence="5" type="ORF">E3T49_02805</name>
</gene>
<comment type="caution">
    <text evidence="5">The sequence shown here is derived from an EMBL/GenBank/DDBJ whole genome shotgun (WGS) entry which is preliminary data.</text>
</comment>
<dbReference type="SUPFAM" id="SSF50331">
    <property type="entry name" value="MOP-like"/>
    <property type="match status" value="1"/>
</dbReference>
<dbReference type="OrthoDB" id="9112331at2"/>
<dbReference type="AlphaFoldDB" id="A0A4Y8K2B0"/>
<dbReference type="GO" id="GO:0016887">
    <property type="term" value="F:ATP hydrolysis activity"/>
    <property type="evidence" value="ECO:0007669"/>
    <property type="project" value="InterPro"/>
</dbReference>
<reference evidence="5 6" key="1">
    <citation type="submission" date="2019-03" db="EMBL/GenBank/DDBJ databases">
        <title>Genomics of glacier-inhabiting Cryobacterium strains.</title>
        <authorList>
            <person name="Liu Q."/>
            <person name="Xin Y.-H."/>
        </authorList>
    </citation>
    <scope>NUCLEOTIDE SEQUENCE [LARGE SCALE GENOMIC DNA]</scope>
    <source>
        <strain evidence="5 6">TMT1-51</strain>
    </source>
</reference>
<keyword evidence="2" id="KW-0547">Nucleotide-binding</keyword>
<evidence type="ECO:0000313" key="6">
    <source>
        <dbReference type="Proteomes" id="UP000297472"/>
    </source>
</evidence>
<keyword evidence="1" id="KW-0813">Transport</keyword>
<evidence type="ECO:0000256" key="3">
    <source>
        <dbReference type="ARBA" id="ARBA00022840"/>
    </source>
</evidence>
<dbReference type="InterPro" id="IPR003593">
    <property type="entry name" value="AAA+_ATPase"/>
</dbReference>
<dbReference type="Gene3D" id="2.40.50.100">
    <property type="match status" value="1"/>
</dbReference>
<dbReference type="Gene3D" id="3.40.50.300">
    <property type="entry name" value="P-loop containing nucleotide triphosphate hydrolases"/>
    <property type="match status" value="1"/>
</dbReference>
<dbReference type="RefSeq" id="WP_134423279.1">
    <property type="nucleotide sequence ID" value="NZ_SOHA01000005.1"/>
</dbReference>
<evidence type="ECO:0000256" key="2">
    <source>
        <dbReference type="ARBA" id="ARBA00022741"/>
    </source>
</evidence>
<dbReference type="PROSITE" id="PS00211">
    <property type="entry name" value="ABC_TRANSPORTER_1"/>
    <property type="match status" value="1"/>
</dbReference>
<dbReference type="GO" id="GO:0005524">
    <property type="term" value="F:ATP binding"/>
    <property type="evidence" value="ECO:0007669"/>
    <property type="project" value="UniProtKB-KW"/>
</dbReference>
<sequence length="365" mass="39075">MISGESVLSIRMRRHIVDADFQVSLDDPGVTVLFGPSGSGKSTILRCVAGLDRISTGRLTLGDDVLDDGERQHVRAQDRGIGYMFQELALFPHLDVAQNVSYGLGSMPRSERVLRVQEALRSAGVSGFEHRKIRELSGGEAQRVALARTLAPRPRLLLLDEPLSALDAPTRLSLRTELRQLILNAGIPAIIVTHDRDEALSLADQLVVLIDGSVRQIGTPTDVFERPADRDVARAVGMENTVSGTIVGISRGGLRIRSGHAELLASPDTVHDQHPAGRGVVICIRAGDVGLDVAPPDAPGLPTTNRIASRVTAVTEESSIVRIDLDAGFPLICFVTRRDQALAGFHVGMPVTSVIAPSALHLVVP</sequence>
<dbReference type="PANTHER" id="PTHR42781:SF4">
    <property type="entry name" value="SPERMIDINE_PUTRESCINE IMPORT ATP-BINDING PROTEIN POTA"/>
    <property type="match status" value="1"/>
</dbReference>
<dbReference type="PROSITE" id="PS50893">
    <property type="entry name" value="ABC_TRANSPORTER_2"/>
    <property type="match status" value="1"/>
</dbReference>
<dbReference type="InterPro" id="IPR027417">
    <property type="entry name" value="P-loop_NTPase"/>
</dbReference>